<keyword evidence="9 15" id="KW-0067">ATP-binding</keyword>
<dbReference type="FunFam" id="3.30.200.20:FF:000769">
    <property type="entry name" value="Mitogen-activated protein kinase 14"/>
    <property type="match status" value="1"/>
</dbReference>
<keyword evidence="12" id="KW-0804">Transcription</keyword>
<dbReference type="OrthoDB" id="192887at2759"/>
<dbReference type="Gene3D" id="3.30.200.20">
    <property type="entry name" value="Phosphorylase Kinase, domain 1"/>
    <property type="match status" value="1"/>
</dbReference>
<dbReference type="GO" id="GO:0005524">
    <property type="term" value="F:ATP binding"/>
    <property type="evidence" value="ECO:0007669"/>
    <property type="project" value="UniProtKB-UniRule"/>
</dbReference>
<organism evidence="18 19">
    <name type="scientific">Synaphobranchus kaupii</name>
    <name type="common">Kaup's arrowtooth eel</name>
    <dbReference type="NCBI Taxonomy" id="118154"/>
    <lineage>
        <taxon>Eukaryota</taxon>
        <taxon>Metazoa</taxon>
        <taxon>Chordata</taxon>
        <taxon>Craniata</taxon>
        <taxon>Vertebrata</taxon>
        <taxon>Euteleostomi</taxon>
        <taxon>Actinopterygii</taxon>
        <taxon>Neopterygii</taxon>
        <taxon>Teleostei</taxon>
        <taxon>Anguilliformes</taxon>
        <taxon>Synaphobranchidae</taxon>
        <taxon>Synaphobranchus</taxon>
    </lineage>
</organism>
<dbReference type="FunFam" id="1.10.510.10:FF:000170">
    <property type="entry name" value="Mitogen-activated protein kinase"/>
    <property type="match status" value="1"/>
</dbReference>
<proteinExistence type="inferred from homology"/>
<evidence type="ECO:0000256" key="16">
    <source>
        <dbReference type="SAM" id="MobiDB-lite"/>
    </source>
</evidence>
<evidence type="ECO:0000313" key="19">
    <source>
        <dbReference type="Proteomes" id="UP001152622"/>
    </source>
</evidence>
<comment type="catalytic activity">
    <reaction evidence="14">
        <text>L-seryl-[protein] + ATP = O-phospho-L-seryl-[protein] + ADP + H(+)</text>
        <dbReference type="Rhea" id="RHEA:17989"/>
        <dbReference type="Rhea" id="RHEA-COMP:9863"/>
        <dbReference type="Rhea" id="RHEA-COMP:11604"/>
        <dbReference type="ChEBI" id="CHEBI:15378"/>
        <dbReference type="ChEBI" id="CHEBI:29999"/>
        <dbReference type="ChEBI" id="CHEBI:30616"/>
        <dbReference type="ChEBI" id="CHEBI:83421"/>
        <dbReference type="ChEBI" id="CHEBI:456216"/>
        <dbReference type="EC" id="2.7.11.24"/>
    </reaction>
</comment>
<feature type="region of interest" description="Disordered" evidence="16">
    <location>
        <begin position="400"/>
        <end position="430"/>
    </location>
</feature>
<protein>
    <recommendedName>
        <fullName evidence="3">mitogen-activated protein kinase</fullName>
        <ecNumber evidence="3">2.7.11.24</ecNumber>
    </recommendedName>
</protein>
<evidence type="ECO:0000313" key="18">
    <source>
        <dbReference type="EMBL" id="KAJ8374109.1"/>
    </source>
</evidence>
<evidence type="ECO:0000256" key="1">
    <source>
        <dbReference type="ARBA" id="ARBA00001946"/>
    </source>
</evidence>
<dbReference type="PROSITE" id="PS01351">
    <property type="entry name" value="MAPK"/>
    <property type="match status" value="1"/>
</dbReference>
<dbReference type="InterPro" id="IPR050117">
    <property type="entry name" value="MAPK"/>
</dbReference>
<keyword evidence="5" id="KW-0597">Phosphoprotein</keyword>
<evidence type="ECO:0000256" key="5">
    <source>
        <dbReference type="ARBA" id="ARBA00022553"/>
    </source>
</evidence>
<evidence type="ECO:0000256" key="2">
    <source>
        <dbReference type="ARBA" id="ARBA00008832"/>
    </source>
</evidence>
<accession>A0A9Q1G394</accession>
<dbReference type="SMART" id="SM00220">
    <property type="entry name" value="S_TKc"/>
    <property type="match status" value="1"/>
</dbReference>
<keyword evidence="7 15" id="KW-0547">Nucleotide-binding</keyword>
<keyword evidence="8" id="KW-0418">Kinase</keyword>
<dbReference type="Gene3D" id="1.10.510.10">
    <property type="entry name" value="Transferase(Phosphotransferase) domain 1"/>
    <property type="match status" value="1"/>
</dbReference>
<evidence type="ECO:0000256" key="7">
    <source>
        <dbReference type="ARBA" id="ARBA00022741"/>
    </source>
</evidence>
<dbReference type="Pfam" id="PF00069">
    <property type="entry name" value="Pkinase"/>
    <property type="match status" value="1"/>
</dbReference>
<evidence type="ECO:0000256" key="9">
    <source>
        <dbReference type="ARBA" id="ARBA00022840"/>
    </source>
</evidence>
<dbReference type="InterPro" id="IPR003527">
    <property type="entry name" value="MAP_kinase_CS"/>
</dbReference>
<comment type="catalytic activity">
    <reaction evidence="13">
        <text>L-threonyl-[protein] + ATP = O-phospho-L-threonyl-[protein] + ADP + H(+)</text>
        <dbReference type="Rhea" id="RHEA:46608"/>
        <dbReference type="Rhea" id="RHEA-COMP:11060"/>
        <dbReference type="Rhea" id="RHEA-COMP:11605"/>
        <dbReference type="ChEBI" id="CHEBI:15378"/>
        <dbReference type="ChEBI" id="CHEBI:30013"/>
        <dbReference type="ChEBI" id="CHEBI:30616"/>
        <dbReference type="ChEBI" id="CHEBI:61977"/>
        <dbReference type="ChEBI" id="CHEBI:456216"/>
        <dbReference type="EC" id="2.7.11.24"/>
    </reaction>
</comment>
<comment type="caution">
    <text evidence="18">The sequence shown here is derived from an EMBL/GenBank/DDBJ whole genome shotgun (WGS) entry which is preliminary data.</text>
</comment>
<dbReference type="InterPro" id="IPR017441">
    <property type="entry name" value="Protein_kinase_ATP_BS"/>
</dbReference>
<dbReference type="GO" id="GO:0004707">
    <property type="term" value="F:MAP kinase activity"/>
    <property type="evidence" value="ECO:0007669"/>
    <property type="project" value="UniProtKB-EC"/>
</dbReference>
<feature type="compositionally biased region" description="Low complexity" evidence="16">
    <location>
        <begin position="407"/>
        <end position="416"/>
    </location>
</feature>
<dbReference type="EC" id="2.7.11.24" evidence="3"/>
<evidence type="ECO:0000259" key="17">
    <source>
        <dbReference type="PROSITE" id="PS50011"/>
    </source>
</evidence>
<keyword evidence="11" id="KW-0346">Stress response</keyword>
<dbReference type="Proteomes" id="UP001152622">
    <property type="component" value="Chromosome 2"/>
</dbReference>
<dbReference type="AlphaFoldDB" id="A0A9Q1G394"/>
<gene>
    <name evidence="18" type="ORF">SKAU_G00046890</name>
</gene>
<evidence type="ECO:0000256" key="15">
    <source>
        <dbReference type="PROSITE-ProRule" id="PRU10141"/>
    </source>
</evidence>
<evidence type="ECO:0000256" key="10">
    <source>
        <dbReference type="ARBA" id="ARBA00023015"/>
    </source>
</evidence>
<comment type="similarity">
    <text evidence="2">Belongs to the protein kinase superfamily. CMGC Ser/Thr protein kinase family. MAP kinase subfamily.</text>
</comment>
<evidence type="ECO:0000256" key="11">
    <source>
        <dbReference type="ARBA" id="ARBA00023016"/>
    </source>
</evidence>
<keyword evidence="4" id="KW-0723">Serine/threonine-protein kinase</keyword>
<feature type="compositionally biased region" description="Polar residues" evidence="16">
    <location>
        <begin position="478"/>
        <end position="487"/>
    </location>
</feature>
<reference evidence="18" key="1">
    <citation type="journal article" date="2023" name="Science">
        <title>Genome structures resolve the early diversification of teleost fishes.</title>
        <authorList>
            <person name="Parey E."/>
            <person name="Louis A."/>
            <person name="Montfort J."/>
            <person name="Bouchez O."/>
            <person name="Roques C."/>
            <person name="Iampietro C."/>
            <person name="Lluch J."/>
            <person name="Castinel A."/>
            <person name="Donnadieu C."/>
            <person name="Desvignes T."/>
            <person name="Floi Bucao C."/>
            <person name="Jouanno E."/>
            <person name="Wen M."/>
            <person name="Mejri S."/>
            <person name="Dirks R."/>
            <person name="Jansen H."/>
            <person name="Henkel C."/>
            <person name="Chen W.J."/>
            <person name="Zahm M."/>
            <person name="Cabau C."/>
            <person name="Klopp C."/>
            <person name="Thompson A.W."/>
            <person name="Robinson-Rechavi M."/>
            <person name="Braasch I."/>
            <person name="Lecointre G."/>
            <person name="Bobe J."/>
            <person name="Postlethwait J.H."/>
            <person name="Berthelot C."/>
            <person name="Roest Crollius H."/>
            <person name="Guiguen Y."/>
        </authorList>
    </citation>
    <scope>NUCLEOTIDE SEQUENCE</scope>
    <source>
        <strain evidence="18">WJC10195</strain>
    </source>
</reference>
<dbReference type="PRINTS" id="PR01773">
    <property type="entry name" value="P38MAPKINASE"/>
</dbReference>
<dbReference type="InterPro" id="IPR000719">
    <property type="entry name" value="Prot_kinase_dom"/>
</dbReference>
<comment type="cofactor">
    <cofactor evidence="1">
        <name>Mg(2+)</name>
        <dbReference type="ChEBI" id="CHEBI:18420"/>
    </cofactor>
</comment>
<evidence type="ECO:0000256" key="3">
    <source>
        <dbReference type="ARBA" id="ARBA00012411"/>
    </source>
</evidence>
<evidence type="ECO:0000256" key="6">
    <source>
        <dbReference type="ARBA" id="ARBA00022679"/>
    </source>
</evidence>
<dbReference type="PANTHER" id="PTHR24055">
    <property type="entry name" value="MITOGEN-ACTIVATED PROTEIN KINASE"/>
    <property type="match status" value="1"/>
</dbReference>
<feature type="domain" description="Protein kinase" evidence="17">
    <location>
        <begin position="122"/>
        <end position="387"/>
    </location>
</feature>
<feature type="region of interest" description="Disordered" evidence="16">
    <location>
        <begin position="454"/>
        <end position="506"/>
    </location>
</feature>
<dbReference type="InterPro" id="IPR011009">
    <property type="entry name" value="Kinase-like_dom_sf"/>
</dbReference>
<evidence type="ECO:0000256" key="14">
    <source>
        <dbReference type="ARBA" id="ARBA00048312"/>
    </source>
</evidence>
<dbReference type="SUPFAM" id="SSF56112">
    <property type="entry name" value="Protein kinase-like (PK-like)"/>
    <property type="match status" value="1"/>
</dbReference>
<dbReference type="PROSITE" id="PS00107">
    <property type="entry name" value="PROTEIN_KINASE_ATP"/>
    <property type="match status" value="1"/>
</dbReference>
<dbReference type="EMBL" id="JAINUF010000002">
    <property type="protein sequence ID" value="KAJ8374109.1"/>
    <property type="molecule type" value="Genomic_DNA"/>
</dbReference>
<evidence type="ECO:0000256" key="12">
    <source>
        <dbReference type="ARBA" id="ARBA00023163"/>
    </source>
</evidence>
<keyword evidence="10" id="KW-0805">Transcription regulation</keyword>
<keyword evidence="6" id="KW-0808">Transferase</keyword>
<dbReference type="PROSITE" id="PS50011">
    <property type="entry name" value="PROTEIN_KINASE_DOM"/>
    <property type="match status" value="1"/>
</dbReference>
<evidence type="ECO:0000256" key="4">
    <source>
        <dbReference type="ARBA" id="ARBA00022527"/>
    </source>
</evidence>
<sequence length="506" mass="57132">MSMRGRSCRIVGVNATETELGLGPNFLRPSPLACPPGIDCLSFDFSAYDVRLRQKVAVKKLPAPSSPSYTAGALTGSCALLKHMKHEKCESASPQIEMSSRTRPGFYSQEVNKTAWEVPDRYRDLKQVGTGAYGTVCSALDRRTGVRVAIKKLHRPFQSELFAKRAYRELRLLKHMKHDNVIGLLDVFTAALSLDRFQDFYLVMPYMGTDLGKLMKMERLSEDRVQFLVYQMLKGLKYIHSAGIIHRDLKPGNLAVNQDCELKILDFGLARQADSEMTGYVVTRWYRAPEVILNWMHYTQTVDIWSVGCIMAEMLSGKPLFKGNDHLDQLAEIMKITGTPTQEFISKLQSQDAKNYIKSLPKIQKKDLRELFSKANPLAVTVLRSWYWSVCWSWIQSGGRVQPRRCPSLSSPSSGTPEEETEAQPYDHSLDNTDLPLELWKRTSSAYNNKALLHSNTTQHHRSHASGIGRSCTEDQSHSGMPRSQNLMLARPGPKISRPLEFQSLG</sequence>
<name>A0A9Q1G394_SYNKA</name>
<feature type="binding site" evidence="15">
    <location>
        <position position="152"/>
    </location>
    <ligand>
        <name>ATP</name>
        <dbReference type="ChEBI" id="CHEBI:30616"/>
    </ligand>
</feature>
<evidence type="ECO:0000256" key="8">
    <source>
        <dbReference type="ARBA" id="ARBA00022777"/>
    </source>
</evidence>
<dbReference type="InterPro" id="IPR008352">
    <property type="entry name" value="MAPK_HOG-like"/>
</dbReference>
<evidence type="ECO:0000256" key="13">
    <source>
        <dbReference type="ARBA" id="ARBA00047592"/>
    </source>
</evidence>
<keyword evidence="19" id="KW-1185">Reference proteome</keyword>